<dbReference type="Pfam" id="PF07727">
    <property type="entry name" value="RVT_2"/>
    <property type="match status" value="1"/>
</dbReference>
<protein>
    <recommendedName>
        <fullName evidence="3">Integrase catalytic domain-containing protein</fullName>
    </recommendedName>
</protein>
<dbReference type="EMBL" id="BKCJ010003990">
    <property type="protein sequence ID" value="GEU58370.1"/>
    <property type="molecule type" value="Genomic_DNA"/>
</dbReference>
<dbReference type="InterPro" id="IPR000477">
    <property type="entry name" value="RT_dom"/>
</dbReference>
<feature type="compositionally biased region" description="Low complexity" evidence="1">
    <location>
        <begin position="407"/>
        <end position="416"/>
    </location>
</feature>
<dbReference type="Pfam" id="PF00078">
    <property type="entry name" value="RVT_1"/>
    <property type="match status" value="1"/>
</dbReference>
<dbReference type="PROSITE" id="PS50994">
    <property type="entry name" value="INTEGRASE"/>
    <property type="match status" value="1"/>
</dbReference>
<dbReference type="InterPro" id="IPR001584">
    <property type="entry name" value="Integrase_cat-core"/>
</dbReference>
<evidence type="ECO:0000256" key="2">
    <source>
        <dbReference type="SAM" id="Phobius"/>
    </source>
</evidence>
<dbReference type="SUPFAM" id="SSF56672">
    <property type="entry name" value="DNA/RNA polymerases"/>
    <property type="match status" value="1"/>
</dbReference>
<gene>
    <name evidence="4" type="ORF">Tci_030348</name>
</gene>
<dbReference type="PANTHER" id="PTHR46890:SF48">
    <property type="entry name" value="RNA-DIRECTED DNA POLYMERASE"/>
    <property type="match status" value="1"/>
</dbReference>
<dbReference type="InterPro" id="IPR052343">
    <property type="entry name" value="Retrotransposon-Effector_Assoc"/>
</dbReference>
<dbReference type="InterPro" id="IPR057670">
    <property type="entry name" value="SH3_retrovirus"/>
</dbReference>
<name>A0A6L2LB67_TANCI</name>
<dbReference type="PANTHER" id="PTHR46890">
    <property type="entry name" value="NON-LTR RETROLELEMENT REVERSE TRANSCRIPTASE-LIKE PROTEIN-RELATED"/>
    <property type="match status" value="1"/>
</dbReference>
<keyword evidence="2" id="KW-0812">Transmembrane</keyword>
<evidence type="ECO:0000259" key="3">
    <source>
        <dbReference type="PROSITE" id="PS50994"/>
    </source>
</evidence>
<reference evidence="4" key="1">
    <citation type="journal article" date="2019" name="Sci. Rep.">
        <title>Draft genome of Tanacetum cinerariifolium, the natural source of mosquito coil.</title>
        <authorList>
            <person name="Yamashiro T."/>
            <person name="Shiraishi A."/>
            <person name="Satake H."/>
            <person name="Nakayama K."/>
        </authorList>
    </citation>
    <scope>NUCLEOTIDE SEQUENCE</scope>
</reference>
<dbReference type="SUPFAM" id="SSF53098">
    <property type="entry name" value="Ribonuclease H-like"/>
    <property type="match status" value="1"/>
</dbReference>
<keyword evidence="2" id="KW-1133">Transmembrane helix</keyword>
<feature type="region of interest" description="Disordered" evidence="1">
    <location>
        <begin position="407"/>
        <end position="435"/>
    </location>
</feature>
<keyword evidence="2" id="KW-0472">Membrane</keyword>
<evidence type="ECO:0000256" key="1">
    <source>
        <dbReference type="SAM" id="MobiDB-lite"/>
    </source>
</evidence>
<dbReference type="InterPro" id="IPR043502">
    <property type="entry name" value="DNA/RNA_pol_sf"/>
</dbReference>
<feature type="transmembrane region" description="Helical" evidence="2">
    <location>
        <begin position="1125"/>
        <end position="1147"/>
    </location>
</feature>
<accession>A0A6L2LB67</accession>
<dbReference type="CDD" id="cd01650">
    <property type="entry name" value="RT_nLTR_like"/>
    <property type="match status" value="1"/>
</dbReference>
<comment type="caution">
    <text evidence="4">The sequence shown here is derived from an EMBL/GenBank/DDBJ whole genome shotgun (WGS) entry which is preliminary data.</text>
</comment>
<dbReference type="GO" id="GO:0015074">
    <property type="term" value="P:DNA integration"/>
    <property type="evidence" value="ECO:0007669"/>
    <property type="project" value="InterPro"/>
</dbReference>
<dbReference type="InterPro" id="IPR012337">
    <property type="entry name" value="RNaseH-like_sf"/>
</dbReference>
<feature type="compositionally biased region" description="Polar residues" evidence="1">
    <location>
        <begin position="422"/>
        <end position="435"/>
    </location>
</feature>
<evidence type="ECO:0000313" key="4">
    <source>
        <dbReference type="EMBL" id="GEU58370.1"/>
    </source>
</evidence>
<organism evidence="4">
    <name type="scientific">Tanacetum cinerariifolium</name>
    <name type="common">Dalmatian daisy</name>
    <name type="synonym">Chrysanthemum cinerariifolium</name>
    <dbReference type="NCBI Taxonomy" id="118510"/>
    <lineage>
        <taxon>Eukaryota</taxon>
        <taxon>Viridiplantae</taxon>
        <taxon>Streptophyta</taxon>
        <taxon>Embryophyta</taxon>
        <taxon>Tracheophyta</taxon>
        <taxon>Spermatophyta</taxon>
        <taxon>Magnoliopsida</taxon>
        <taxon>eudicotyledons</taxon>
        <taxon>Gunneridae</taxon>
        <taxon>Pentapetalae</taxon>
        <taxon>asterids</taxon>
        <taxon>campanulids</taxon>
        <taxon>Asterales</taxon>
        <taxon>Asteraceae</taxon>
        <taxon>Asteroideae</taxon>
        <taxon>Anthemideae</taxon>
        <taxon>Anthemidinae</taxon>
        <taxon>Tanacetum</taxon>
    </lineage>
</organism>
<proteinExistence type="predicted"/>
<feature type="transmembrane region" description="Helical" evidence="2">
    <location>
        <begin position="1159"/>
        <end position="1182"/>
    </location>
</feature>
<sequence>MSKKCTKPRRKRDDSWFKDKVLLVQAEANAQILHEEELAFLANPRIIEGQATQTVITHNAAYQANDLDAYDSDYDKLNTAKVALMANLSHYGSNVLAKAAVLNSNLSAQQDAQILSVIDQLKTQDLMVLEKKVNTTPVDYALLNQLSQDFEKRFVPQTKLSAKQDFWSQNSMMSSDPSPFCRPTKVDVAKELPKVSMKNGVFERRNCTPIEAAHTMLIYTKASLFVWTEVVATACYTQNRFIISLRHGKTPYEILHDKLPDLSFFHVFGALCYPINDSKNLGKLQPKADIGIFIGYALIKKAFRIYNQHTRQIIETIHVDFDKLVAMASEHSSLKPALHEITPATISSGLVPNPTPSTPFVPPSRTDWDLLFQPLFNELLTPSPSVDLPAPEVIALIAEVIALEPAASTGSPSSTTIDQDEPSPSKSQTSPETQSLVVSNDFEDKNHDLDVAHMNNDPFFWQFNSKNVSEASSSSDVIPTIVHTAAPNSEHVNKLTKDHLVDNIIDELKRPVSTRLQLHEQALFCYYDAFLPSVEPKTYKEALTQSCELDELGGILKKDRLVTRGYCLEEGIDFEESFAPMARLDAILILLAFAAHMNMIVYQMDVKTTFLNGILQNRRDLPRDILVDSVEVLRALIEVSANDELLNSVVVAILFLDGTGNSLETIDVEYEWTPPSFVEVKKKKARAPSIPKQIGGIRMTKPPPNFYYRRVEKGEMSNAKVINNDSIKPPNPTKLTPKEETLNVINESDSEEVDQTIKLEKPHRNDVGVMKGASTPVTEIKLDKKELFCSFVYAQIGCILDDFNAALNLEDSTAGSSQIDISMREFKACVEEIIVMDVARLGLRFTWNQKPRGADGILKKIDCVMSNLDFNDGFIGAHAIFQPSKGIWIWTHFIKKKAKVKWLKVGDSNIAYFHNTVKSHISRSRIDVVIDSNGTLFANDHVAEAFVNHYETFLGQLSSSEVKEAMFSMGNDKSPGPDGFTTAFFKETWDIVASDVVKAVQEFFVNGNLLEELNHTVIALIPKVISPTRINDYHPISCCNVLFKCICKIISNCIKGSLNALISPNQSTFVLGRRISDNILLTQEFMHNYHLDRGSPRCAFKVNIQKAYDTIDWGILKVILSAFGFHLRMITCIMECVSSTSFLICIMDRFMVIFGVRKAFFKAILYLLSFFSLIMDVLTLMLQRRVRNSNLFTYHRYCSKLELINLCFADDLFLYAHGDVESARVIMDALEEFKLASGLTPSLSKCTTLIFRDCKELIEKVQNQINALKNKSLSAAAYAWIFMVPRANEKGDGMTFLTWFNQWCHAGPLSHIVTTCDIFRAGFNLGSPECLEWQDMLGVVKPFTVTTIWESIRHIHDVVPWRSRFDTLVANPVKEILFKLNLPDHRILKDEGEGT</sequence>
<feature type="domain" description="Integrase catalytic" evidence="3">
    <location>
        <begin position="82"/>
        <end position="259"/>
    </location>
</feature>
<dbReference type="InterPro" id="IPR013103">
    <property type="entry name" value="RVT_2"/>
</dbReference>
<dbReference type="Pfam" id="PF25597">
    <property type="entry name" value="SH3_retrovirus"/>
    <property type="match status" value="1"/>
</dbReference>